<keyword evidence="12" id="KW-0282">Flagellum</keyword>
<dbReference type="AlphaFoldDB" id="A0A3N1NUR1"/>
<evidence type="ECO:0000256" key="7">
    <source>
        <dbReference type="ARBA" id="ARBA00022692"/>
    </source>
</evidence>
<dbReference type="STRING" id="584787.GCA_001247655_01437"/>
<reference evidence="12 13" key="1">
    <citation type="submission" date="2018-11" db="EMBL/GenBank/DDBJ databases">
        <title>Genomic Encyclopedia of Type Strains, Phase IV (KMG-IV): sequencing the most valuable type-strain genomes for metagenomic binning, comparative biology and taxonomic classification.</title>
        <authorList>
            <person name="Goeker M."/>
        </authorList>
    </citation>
    <scope>NUCLEOTIDE SEQUENCE [LARGE SCALE GENOMIC DNA]</scope>
    <source>
        <strain evidence="12 13">DSM 21945</strain>
    </source>
</reference>
<keyword evidence="8 11" id="KW-0283">Flagellar rotation</keyword>
<comment type="caution">
    <text evidence="12">The sequence shown here is derived from an EMBL/GenBank/DDBJ whole genome shotgun (WGS) entry which is preliminary data.</text>
</comment>
<keyword evidence="12" id="KW-0966">Cell projection</keyword>
<evidence type="ECO:0000256" key="10">
    <source>
        <dbReference type="ARBA" id="ARBA00023136"/>
    </source>
</evidence>
<dbReference type="GO" id="GO:0006935">
    <property type="term" value="P:chemotaxis"/>
    <property type="evidence" value="ECO:0007669"/>
    <property type="project" value="UniProtKB-KW"/>
</dbReference>
<proteinExistence type="inferred from homology"/>
<protein>
    <recommendedName>
        <fullName evidence="4 11">Flagellar protein FliL</fullName>
    </recommendedName>
</protein>
<sequence>MAEELELEPVGKKGGGKKKLIIIIVAVLVLLIGAGVAWFLLAGSSGEPAKADSTEQTQDKEGKAEPKEVGEALYVALPQPFVFNVPGNQRSRLVQISVQVMVRGADNEALAKQHLPLIESVLLSTFSQFTEEQLSTSQGRENLRTAAQQAVRDALTPVAGKPVVERVLFTGFVMQ</sequence>
<name>A0A3N1NUR1_9GAMM</name>
<organism evidence="12 13">
    <name type="scientific">Gallaecimonas pentaromativorans</name>
    <dbReference type="NCBI Taxonomy" id="584787"/>
    <lineage>
        <taxon>Bacteria</taxon>
        <taxon>Pseudomonadati</taxon>
        <taxon>Pseudomonadota</taxon>
        <taxon>Gammaproteobacteria</taxon>
        <taxon>Enterobacterales</taxon>
        <taxon>Gallaecimonadaceae</taxon>
        <taxon>Gallaecimonas</taxon>
    </lineage>
</organism>
<accession>A0A3N1NUR1</accession>
<evidence type="ECO:0000256" key="9">
    <source>
        <dbReference type="ARBA" id="ARBA00022989"/>
    </source>
</evidence>
<dbReference type="EMBL" id="RJUL01000009">
    <property type="protein sequence ID" value="ROQ22582.1"/>
    <property type="molecule type" value="Genomic_DNA"/>
</dbReference>
<evidence type="ECO:0000256" key="3">
    <source>
        <dbReference type="ARBA" id="ARBA00008281"/>
    </source>
</evidence>
<dbReference type="PANTHER" id="PTHR35091">
    <property type="entry name" value="FLAGELLAR PROTEIN FLIL"/>
    <property type="match status" value="1"/>
</dbReference>
<comment type="subcellular location">
    <subcellularLocation>
        <location evidence="11">Cell inner membrane</location>
    </subcellularLocation>
    <subcellularLocation>
        <location evidence="2">Cell membrane</location>
        <topology evidence="2">Single-pass membrane protein</topology>
    </subcellularLocation>
</comment>
<dbReference type="GO" id="GO:0071978">
    <property type="term" value="P:bacterial-type flagellum-dependent swarming motility"/>
    <property type="evidence" value="ECO:0007669"/>
    <property type="project" value="TreeGrafter"/>
</dbReference>
<evidence type="ECO:0000256" key="6">
    <source>
        <dbReference type="ARBA" id="ARBA00022500"/>
    </source>
</evidence>
<keyword evidence="11" id="KW-0997">Cell inner membrane</keyword>
<dbReference type="Proteomes" id="UP000268033">
    <property type="component" value="Unassembled WGS sequence"/>
</dbReference>
<evidence type="ECO:0000256" key="4">
    <source>
        <dbReference type="ARBA" id="ARBA00021812"/>
    </source>
</evidence>
<dbReference type="Pfam" id="PF03748">
    <property type="entry name" value="FliL"/>
    <property type="match status" value="1"/>
</dbReference>
<dbReference type="PANTHER" id="PTHR35091:SF2">
    <property type="entry name" value="FLAGELLAR PROTEIN FLIL"/>
    <property type="match status" value="1"/>
</dbReference>
<keyword evidence="6 11" id="KW-0145">Chemotaxis</keyword>
<dbReference type="GO" id="GO:0009425">
    <property type="term" value="C:bacterial-type flagellum basal body"/>
    <property type="evidence" value="ECO:0007669"/>
    <property type="project" value="InterPro"/>
</dbReference>
<keyword evidence="9 11" id="KW-1133">Transmembrane helix</keyword>
<dbReference type="RefSeq" id="WP_123422269.1">
    <property type="nucleotide sequence ID" value="NZ_RJUL01000009.1"/>
</dbReference>
<keyword evidence="5" id="KW-1003">Cell membrane</keyword>
<evidence type="ECO:0000313" key="13">
    <source>
        <dbReference type="Proteomes" id="UP000268033"/>
    </source>
</evidence>
<gene>
    <name evidence="12" type="ORF">EDC28_10968</name>
</gene>
<keyword evidence="7 11" id="KW-0812">Transmembrane</keyword>
<keyword evidence="10 11" id="KW-0472">Membrane</keyword>
<feature type="transmembrane region" description="Helical" evidence="11">
    <location>
        <begin position="20"/>
        <end position="41"/>
    </location>
</feature>
<evidence type="ECO:0000256" key="8">
    <source>
        <dbReference type="ARBA" id="ARBA00022779"/>
    </source>
</evidence>
<comment type="function">
    <text evidence="1 11">Controls the rotational direction of flagella during chemotaxis.</text>
</comment>
<dbReference type="GO" id="GO:0005886">
    <property type="term" value="C:plasma membrane"/>
    <property type="evidence" value="ECO:0007669"/>
    <property type="project" value="UniProtKB-SubCell"/>
</dbReference>
<keyword evidence="13" id="KW-1185">Reference proteome</keyword>
<comment type="similarity">
    <text evidence="3 11">Belongs to the FliL family.</text>
</comment>
<evidence type="ECO:0000256" key="11">
    <source>
        <dbReference type="RuleBase" id="RU364125"/>
    </source>
</evidence>
<evidence type="ECO:0000256" key="1">
    <source>
        <dbReference type="ARBA" id="ARBA00002254"/>
    </source>
</evidence>
<evidence type="ECO:0000256" key="2">
    <source>
        <dbReference type="ARBA" id="ARBA00004162"/>
    </source>
</evidence>
<keyword evidence="12" id="KW-0969">Cilium</keyword>
<evidence type="ECO:0000313" key="12">
    <source>
        <dbReference type="EMBL" id="ROQ22582.1"/>
    </source>
</evidence>
<dbReference type="InterPro" id="IPR005503">
    <property type="entry name" value="FliL"/>
</dbReference>
<dbReference type="NCBIfam" id="NF004285">
    <property type="entry name" value="PRK05696.1"/>
    <property type="match status" value="1"/>
</dbReference>
<evidence type="ECO:0000256" key="5">
    <source>
        <dbReference type="ARBA" id="ARBA00022475"/>
    </source>
</evidence>